<evidence type="ECO:0000313" key="3">
    <source>
        <dbReference type="Proteomes" id="UP000655044"/>
    </source>
</evidence>
<comment type="caution">
    <text evidence="2">The sequence shown here is derived from an EMBL/GenBank/DDBJ whole genome shotgun (WGS) entry which is preliminary data.</text>
</comment>
<name>A0A8J3S5Q5_PLARO</name>
<protein>
    <submittedName>
        <fullName evidence="2">Uncharacterized protein</fullName>
    </submittedName>
</protein>
<keyword evidence="3" id="KW-1185">Reference proteome</keyword>
<gene>
    <name evidence="2" type="ORF">Pro02_48590</name>
</gene>
<evidence type="ECO:0000256" key="1">
    <source>
        <dbReference type="SAM" id="MobiDB-lite"/>
    </source>
</evidence>
<feature type="region of interest" description="Disordered" evidence="1">
    <location>
        <begin position="73"/>
        <end position="94"/>
    </location>
</feature>
<organism evidence="2 3">
    <name type="scientific">Planobispora rosea</name>
    <dbReference type="NCBI Taxonomy" id="35762"/>
    <lineage>
        <taxon>Bacteria</taxon>
        <taxon>Bacillati</taxon>
        <taxon>Actinomycetota</taxon>
        <taxon>Actinomycetes</taxon>
        <taxon>Streptosporangiales</taxon>
        <taxon>Streptosporangiaceae</taxon>
        <taxon>Planobispora</taxon>
    </lineage>
</organism>
<evidence type="ECO:0000313" key="2">
    <source>
        <dbReference type="EMBL" id="GIH86451.1"/>
    </source>
</evidence>
<proteinExistence type="predicted"/>
<dbReference type="RefSeq" id="WP_189243024.1">
    <property type="nucleotide sequence ID" value="NZ_BMQP01000026.1"/>
</dbReference>
<dbReference type="Proteomes" id="UP000655044">
    <property type="component" value="Unassembled WGS sequence"/>
</dbReference>
<reference evidence="2" key="1">
    <citation type="submission" date="2021-01" db="EMBL/GenBank/DDBJ databases">
        <title>Whole genome shotgun sequence of Planobispora rosea NBRC 15558.</title>
        <authorList>
            <person name="Komaki H."/>
            <person name="Tamura T."/>
        </authorList>
    </citation>
    <scope>NUCLEOTIDE SEQUENCE</scope>
    <source>
        <strain evidence="2">NBRC 15558</strain>
    </source>
</reference>
<accession>A0A8J3S5Q5</accession>
<dbReference type="AlphaFoldDB" id="A0A8J3S5Q5"/>
<dbReference type="EMBL" id="BOOI01000046">
    <property type="protein sequence ID" value="GIH86451.1"/>
    <property type="molecule type" value="Genomic_DNA"/>
</dbReference>
<sequence length="94" mass="10010">MPIGDPSLGQLVALRPATGGRTVLTRITAIGRPRPYSGHLPLRLTVIRQSTCGCYLPGQHIEVASTDPDIAALPLPARRRRARSPLPPASGRTP</sequence>